<evidence type="ECO:0000313" key="2">
    <source>
        <dbReference type="EMBL" id="SMC24837.1"/>
    </source>
</evidence>
<gene>
    <name evidence="2" type="ORF">SAMN02745857_01981</name>
</gene>
<dbReference type="STRING" id="1121001.SAMN02745857_01981"/>
<evidence type="ECO:0000256" key="1">
    <source>
        <dbReference type="SAM" id="Phobius"/>
    </source>
</evidence>
<dbReference type="AlphaFoldDB" id="A0A1W1XLX6"/>
<reference evidence="2 3" key="1">
    <citation type="submission" date="2017-04" db="EMBL/GenBank/DDBJ databases">
        <authorList>
            <person name="Afonso C.L."/>
            <person name="Miller P.J."/>
            <person name="Scott M.A."/>
            <person name="Spackman E."/>
            <person name="Goraichik I."/>
            <person name="Dimitrov K.M."/>
            <person name="Suarez D.L."/>
            <person name="Swayne D.E."/>
        </authorList>
    </citation>
    <scope>NUCLEOTIDE SEQUENCE [LARGE SCALE GENOMIC DNA]</scope>
    <source>
        <strain evidence="2 3">DSM 23236</strain>
    </source>
</reference>
<keyword evidence="1" id="KW-0472">Membrane</keyword>
<keyword evidence="1" id="KW-1133">Transmembrane helix</keyword>
<feature type="transmembrane region" description="Helical" evidence="1">
    <location>
        <begin position="28"/>
        <end position="46"/>
    </location>
</feature>
<proteinExistence type="predicted"/>
<feature type="transmembrane region" description="Helical" evidence="1">
    <location>
        <begin position="5"/>
        <end position="22"/>
    </location>
</feature>
<evidence type="ECO:0000313" key="3">
    <source>
        <dbReference type="Proteomes" id="UP000192761"/>
    </source>
</evidence>
<feature type="transmembrane region" description="Helical" evidence="1">
    <location>
        <begin position="53"/>
        <end position="69"/>
    </location>
</feature>
<keyword evidence="1" id="KW-0812">Transmembrane</keyword>
<accession>A0A1W1XLX6</accession>
<keyword evidence="3" id="KW-1185">Reference proteome</keyword>
<dbReference type="RefSeq" id="WP_084090640.1">
    <property type="nucleotide sequence ID" value="NZ_FWXD01000010.1"/>
</dbReference>
<dbReference type="OrthoDB" id="8591270at2"/>
<dbReference type="Proteomes" id="UP000192761">
    <property type="component" value="Unassembled WGS sequence"/>
</dbReference>
<dbReference type="EMBL" id="FWXD01000010">
    <property type="protein sequence ID" value="SMC24837.1"/>
    <property type="molecule type" value="Genomic_DNA"/>
</dbReference>
<name>A0A1W1XLX6_9NEIS</name>
<protein>
    <submittedName>
        <fullName evidence="2">Uncharacterized protein</fullName>
    </submittedName>
</protein>
<sequence length="122" mass="13567">MRDTLFPIILIIFGAGWLVSELHLLPDANWIVILGLIAGGMAVLVAEGLNRSSIVTGPLLIAGGLATFVHDHNEIGWRFLVPVLMMLWGLLLLLGRALNLPERVQRMRRRRIRWGEGDLPDA</sequence>
<feature type="transmembrane region" description="Helical" evidence="1">
    <location>
        <begin position="75"/>
        <end position="98"/>
    </location>
</feature>
<organism evidence="2 3">
    <name type="scientific">Andreprevotia lacus DSM 23236</name>
    <dbReference type="NCBI Taxonomy" id="1121001"/>
    <lineage>
        <taxon>Bacteria</taxon>
        <taxon>Pseudomonadati</taxon>
        <taxon>Pseudomonadota</taxon>
        <taxon>Betaproteobacteria</taxon>
        <taxon>Neisseriales</taxon>
        <taxon>Chitinibacteraceae</taxon>
        <taxon>Andreprevotia</taxon>
    </lineage>
</organism>